<dbReference type="RefSeq" id="XP_024577767.1">
    <property type="nucleotide sequence ID" value="XM_024727163.1"/>
</dbReference>
<dbReference type="GeneID" id="36406803"/>
<protein>
    <submittedName>
        <fullName evidence="1">Uncharacterized protein</fullName>
    </submittedName>
</protein>
<accession>A0A0P1AKM9</accession>
<evidence type="ECO:0000313" key="2">
    <source>
        <dbReference type="Proteomes" id="UP000054928"/>
    </source>
</evidence>
<organism evidence="1 2">
    <name type="scientific">Plasmopara halstedii</name>
    <name type="common">Downy mildew of sunflower</name>
    <dbReference type="NCBI Taxonomy" id="4781"/>
    <lineage>
        <taxon>Eukaryota</taxon>
        <taxon>Sar</taxon>
        <taxon>Stramenopiles</taxon>
        <taxon>Oomycota</taxon>
        <taxon>Peronosporomycetes</taxon>
        <taxon>Peronosporales</taxon>
        <taxon>Peronosporaceae</taxon>
        <taxon>Plasmopara</taxon>
    </lineage>
</organism>
<keyword evidence="2" id="KW-1185">Reference proteome</keyword>
<evidence type="ECO:0000313" key="1">
    <source>
        <dbReference type="EMBL" id="CEG41398.1"/>
    </source>
</evidence>
<dbReference type="Proteomes" id="UP000054928">
    <property type="component" value="Unassembled WGS sequence"/>
</dbReference>
<name>A0A0P1AKM9_PLAHL</name>
<reference evidence="2" key="1">
    <citation type="submission" date="2014-09" db="EMBL/GenBank/DDBJ databases">
        <authorList>
            <person name="Sharma Rahul"/>
            <person name="Thines Marco"/>
        </authorList>
    </citation>
    <scope>NUCLEOTIDE SEQUENCE [LARGE SCALE GENOMIC DNA]</scope>
</reference>
<sequence>MTTKLKPVTAFAPFRPRHLTRPKQTASMLHVHVPTERNSFELLTRTITTMNEHSKLSQVISADTEPHVLTQSANSTSHLCMEDDSAAANFLSSQRSRKNVRRTTSRSAPICRCQGPAC</sequence>
<proteinExistence type="predicted"/>
<dbReference type="EMBL" id="CCYD01000553">
    <property type="protein sequence ID" value="CEG41398.1"/>
    <property type="molecule type" value="Genomic_DNA"/>
</dbReference>
<dbReference type="AlphaFoldDB" id="A0A0P1AKM9"/>